<feature type="binding site" evidence="16 17">
    <location>
        <position position="1060"/>
    </location>
    <ligand>
        <name>Zn(2+)</name>
        <dbReference type="ChEBI" id="CHEBI:29105"/>
        <label>1</label>
    </ligand>
</feature>
<keyword evidence="14 15" id="KW-0002">3D-structure</keyword>
<feature type="domain" description="IFT122 second beta-propeller" evidence="9">
    <location>
        <begin position="322"/>
        <end position="575"/>
    </location>
</feature>
<dbReference type="GO" id="GO:0035721">
    <property type="term" value="P:intraciliary retrograde transport"/>
    <property type="evidence" value="ECO:0007669"/>
    <property type="project" value="TreeGrafter"/>
</dbReference>
<feature type="binding site" evidence="16 17">
    <location>
        <position position="1210"/>
    </location>
    <ligand>
        <name>Zn(2+)</name>
        <dbReference type="ChEBI" id="CHEBI:29105"/>
        <label>2</label>
    </ligand>
</feature>
<accession>Q244W3</accession>
<gene>
    <name evidence="12" type="ORF">TTHERM_00694540</name>
</gene>
<dbReference type="PROSITE" id="PS50082">
    <property type="entry name" value="WD_REPEATS_2"/>
    <property type="match status" value="1"/>
</dbReference>
<keyword evidence="16 17" id="KW-0862">Zinc</keyword>
<keyword evidence="5" id="KW-0969">Cilium</keyword>
<evidence type="ECO:0007829" key="14">
    <source>
        <dbReference type="PDB" id="8HMC"/>
    </source>
</evidence>
<name>Q244W3_TETTS</name>
<dbReference type="InterPro" id="IPR056153">
    <property type="entry name" value="Beta-prop_IFT122_1st"/>
</dbReference>
<evidence type="ECO:0000259" key="9">
    <source>
        <dbReference type="Pfam" id="PF23377"/>
    </source>
</evidence>
<feature type="binding site" evidence="16">
    <location>
        <position position="1063"/>
    </location>
    <ligand>
        <name>Zn(2+)</name>
        <dbReference type="ChEBI" id="CHEBI:29105"/>
        <label>1</label>
    </ligand>
</feature>
<dbReference type="HOGENOM" id="CLU_008896_0_0_1"/>
<evidence type="ECO:0000313" key="12">
    <source>
        <dbReference type="EMBL" id="EAS03374.2"/>
    </source>
</evidence>
<evidence type="ECO:0000256" key="6">
    <source>
        <dbReference type="ARBA" id="ARBA00023273"/>
    </source>
</evidence>
<feature type="repeat" description="WD" evidence="7">
    <location>
        <begin position="60"/>
        <end position="101"/>
    </location>
</feature>
<keyword evidence="16 17" id="KW-0479">Metal-binding</keyword>
<dbReference type="EMDB" id="EMD-34895"/>
<dbReference type="KEGG" id="tet:TTHERM_00694540"/>
<dbReference type="Gene3D" id="1.25.40.470">
    <property type="match status" value="1"/>
</dbReference>
<dbReference type="SUPFAM" id="SSF50978">
    <property type="entry name" value="WD40 repeat-like"/>
    <property type="match status" value="2"/>
</dbReference>
<feature type="region of interest" description="Disordered" evidence="8">
    <location>
        <begin position="1102"/>
        <end position="1142"/>
    </location>
</feature>
<evidence type="ECO:0000256" key="5">
    <source>
        <dbReference type="ARBA" id="ARBA00023069"/>
    </source>
</evidence>
<feature type="binding site" evidence="16 17">
    <location>
        <position position="1213"/>
    </location>
    <ligand>
        <name>Zn(2+)</name>
        <dbReference type="ChEBI" id="CHEBI:29105"/>
        <label>2</label>
    </ligand>
</feature>
<evidence type="ECO:0000313" key="13">
    <source>
        <dbReference type="Proteomes" id="UP000009168"/>
    </source>
</evidence>
<dbReference type="STRING" id="312017.Q244W3"/>
<dbReference type="GO" id="GO:0030991">
    <property type="term" value="C:intraciliary transport particle A"/>
    <property type="evidence" value="ECO:0007669"/>
    <property type="project" value="TreeGrafter"/>
</dbReference>
<feature type="binding site" evidence="16">
    <location>
        <position position="1235"/>
    </location>
    <ligand>
        <name>Zn(2+)</name>
        <dbReference type="ChEBI" id="CHEBI:29105"/>
        <label>2</label>
    </ligand>
</feature>
<comment type="subcellular location">
    <subcellularLocation>
        <location evidence="1">Cell projection</location>
        <location evidence="1">Cilium</location>
    </subcellularLocation>
</comment>
<feature type="domain" description="IFT122 first beta-propeller" evidence="10">
    <location>
        <begin position="26"/>
        <end position="199"/>
    </location>
</feature>
<dbReference type="EMDB" id="EMD-34897"/>
<sequence>MKCSELWTEIIPKNDPNSNITNQVWSCSFNNDGSILLACVGDAILVYDSFTGNLVNKAIRGGQKEQINCIKFSKDGKRFATASNDKTVWVWSFDVNKNPKLAPEVKYSHTDKVLCLAFNPLTHQIFSGGAQDYALWTPDQQSIEKSKFKDKIITCAWSWDGLYLGFGTMGGIIGIRNRALEQLAEIQRSFPIWCMDWTPITPDYQNSVLVVGVWEQSIAHYNIQGQQLGSDKKLTYDPIDINFSTQGEFLLVSGTNNKCTLYTREGGFLIDVATKNDWVWNNKLKPVIKEAGSVAVQDQLHVALTTNDGEISMFKIQQLTVHALEGDKYAYRDNLTDIVVQSMSSNQRIRLKCKELVKNISIYKDKLAAHLTERILIYGTSSEDSQMKYKLHKRIVKKVEAHILEIVSNHLIACVKNKVQLYQLSGDLEKEWVFDSRVNCIKIIGGMPNKEGAYVGLKNGQIFKIFVDNSFPIPILNHNISIKNIDASQKRKRLAVVDKNSNLTVYDLSNKEQVFQEMNIVSCAFNNNFDDLLAFSSTDTTFIRCSNHPPLSQKISGQVVGFKANKLFVLNDNVMSTIDVSMTQTMIKYLERKEFQSAYEISLLGVTDQDFLYLGNEALIATQFAIARKCYTRIKKLDFIYLLEKAEKDFKKNTFVEGFYQGEIYALQTKFYEAENALTKSNLASQAKEMWIILKEFDKAMRITDTGASPINRGQNKEINSDASRKDLLIQRAEWEVKQGNWKKGGELYIQAEVYKKAIEVYVTNNFSEGIVEVCRNADAETQRKEIEQCAAYFKKAKLHQYTKEAYLKLQDNKALLQLNIDLEKWDEAMTLAKAHPEFMEIVKLPYANWLAKQDRYEESLKAYRKIGKHDMATKMLYNLSQNAVFEKRFSDAALFTWMIATEHLGLIRNMKAPTPEDIENLMKFYQYRDDAEIYFAYSKVQSFVDEPFLPLSGHAYMLNIFNAARFAINKLGNRQLYGVQHSYLYYSLGKVSKQLEGYKTARICYEKLASYKIPTEWSEEIELSTLLIRSKPYSDQESLLPICNRCYNQNPALTEGNRCSSCMHQFQNCFISFENLPLVEFKLDPKITHKRFIELINSDKSKTQPNKKKKKANDGWQESHQGDQQVLTFNNSPQKGGNDNESSPFLDKLNEVFEIQQTTQEYIPVTLDENIVSSLSIDEVYWVDYTKYCYTAEIKYYKSMLTDIPLKNCQECGTFYILDEYEFEISKTQKCPFCRSVDERAGPQKDVFDF</sequence>
<dbReference type="OrthoDB" id="10255582at2759"/>
<evidence type="ECO:0000256" key="3">
    <source>
        <dbReference type="ARBA" id="ARBA00022574"/>
    </source>
</evidence>
<dbReference type="EMDB" id="EMD-34896"/>
<evidence type="ECO:0000256" key="4">
    <source>
        <dbReference type="ARBA" id="ARBA00022737"/>
    </source>
</evidence>
<dbReference type="Gene3D" id="2.130.10.10">
    <property type="entry name" value="YVTN repeat-like/Quinoprotein amine dehydrogenase"/>
    <property type="match status" value="2"/>
</dbReference>
<feature type="binding site" evidence="16 17">
    <location>
        <position position="1047"/>
    </location>
    <ligand>
        <name>Zn(2+)</name>
        <dbReference type="ChEBI" id="CHEBI:29105"/>
        <label>1</label>
    </ligand>
</feature>
<dbReference type="Proteomes" id="UP000009168">
    <property type="component" value="Unassembled WGS sequence"/>
</dbReference>
<dbReference type="eggNOG" id="KOG1538">
    <property type="taxonomic scope" value="Eukaryota"/>
</dbReference>
<dbReference type="PANTHER" id="PTHR12764:SF4">
    <property type="entry name" value="INTRAFLAGELLAR TRANSPORT PROTEIN 122 HOMOLOG"/>
    <property type="match status" value="1"/>
</dbReference>
<keyword evidence="6" id="KW-0966">Cell projection</keyword>
<proteinExistence type="evidence at protein level"/>
<dbReference type="EMBL" id="GG662488">
    <property type="protein sequence ID" value="EAS03374.2"/>
    <property type="molecule type" value="Genomic_DNA"/>
</dbReference>
<dbReference type="InterPro" id="IPR036322">
    <property type="entry name" value="WD40_repeat_dom_sf"/>
</dbReference>
<feature type="domain" description="Intraflagellar transport protein 122 homolog TPR" evidence="11">
    <location>
        <begin position="584"/>
        <end position="979"/>
    </location>
</feature>
<reference evidence="14 15" key="2">
    <citation type="journal article" date="2023" name="Nat. Commun.">
        <title>Structural insight into the intraflagellar transport complex IFT-A and its assembly in the anterograde IFT train.</title>
        <authorList>
            <person name="Ma Y."/>
            <person name="He J."/>
            <person name="Li S."/>
            <person name="Yao D."/>
            <person name="Huang C."/>
            <person name="Wu J."/>
            <person name="Lei M."/>
        </authorList>
    </citation>
    <scope>STRUCTURE BY ELECTRON MICROSCOPY (3.60 ANGSTROMS) IN COMPLEX WITH ZN(2+)</scope>
</reference>
<keyword evidence="13" id="KW-1185">Reference proteome</keyword>
<dbReference type="RefSeq" id="XP_001023619.2">
    <property type="nucleotide sequence ID" value="XM_001023619.2"/>
</dbReference>
<dbReference type="InterPro" id="IPR057411">
    <property type="entry name" value="TPR_IFT122"/>
</dbReference>
<evidence type="ECO:0007829" key="16">
    <source>
        <dbReference type="PDB" id="8HME"/>
    </source>
</evidence>
<evidence type="ECO:0007829" key="17">
    <source>
        <dbReference type="PDB" id="8HMF"/>
    </source>
</evidence>
<dbReference type="GO" id="GO:0061512">
    <property type="term" value="P:protein localization to cilium"/>
    <property type="evidence" value="ECO:0007669"/>
    <property type="project" value="TreeGrafter"/>
</dbReference>
<feature type="binding site" evidence="16 17">
    <location>
        <position position="1232"/>
    </location>
    <ligand>
        <name>Zn(2+)</name>
        <dbReference type="ChEBI" id="CHEBI:29105"/>
        <label>2</label>
    </ligand>
</feature>
<dbReference type="GO" id="GO:1905515">
    <property type="term" value="P:non-motile cilium assembly"/>
    <property type="evidence" value="ECO:0007669"/>
    <property type="project" value="TreeGrafter"/>
</dbReference>
<dbReference type="PDB" id="8HME">
    <property type="method" value="EM"/>
    <property type="resolution" value="4.20 A"/>
    <property type="chains" value="A=1-1251"/>
</dbReference>
<dbReference type="GO" id="GO:0097730">
    <property type="term" value="C:non-motile cilium"/>
    <property type="evidence" value="ECO:0007669"/>
    <property type="project" value="TreeGrafter"/>
</dbReference>
<dbReference type="SMR" id="Q244W3"/>
<dbReference type="InterPro" id="IPR001680">
    <property type="entry name" value="WD40_rpt"/>
</dbReference>
<dbReference type="InterPro" id="IPR015943">
    <property type="entry name" value="WD40/YVTN_repeat-like_dom_sf"/>
</dbReference>
<keyword evidence="4" id="KW-0677">Repeat</keyword>
<feature type="domain" description="IFT122 first beta-propeller" evidence="10">
    <location>
        <begin position="205"/>
        <end position="288"/>
    </location>
</feature>
<evidence type="ECO:0000259" key="10">
    <source>
        <dbReference type="Pfam" id="PF23381"/>
    </source>
</evidence>
<dbReference type="PANTHER" id="PTHR12764">
    <property type="entry name" value="WD REPEAT DOMAIN-RELATED"/>
    <property type="match status" value="1"/>
</dbReference>
<protein>
    <recommendedName>
        <fullName evidence="2">Intraflagellar transport protein 122 homolog</fullName>
    </recommendedName>
</protein>
<dbReference type="AlphaFoldDB" id="Q244W3"/>
<evidence type="ECO:0000256" key="7">
    <source>
        <dbReference type="PROSITE-ProRule" id="PRU00221"/>
    </source>
</evidence>
<reference evidence="13" key="1">
    <citation type="journal article" date="2006" name="PLoS Biol.">
        <title>Macronuclear genome sequence of the ciliate Tetrahymena thermophila, a model eukaryote.</title>
        <authorList>
            <person name="Eisen J.A."/>
            <person name="Coyne R.S."/>
            <person name="Wu M."/>
            <person name="Wu D."/>
            <person name="Thiagarajan M."/>
            <person name="Wortman J.R."/>
            <person name="Badger J.H."/>
            <person name="Ren Q."/>
            <person name="Amedeo P."/>
            <person name="Jones K.M."/>
            <person name="Tallon L.J."/>
            <person name="Delcher A.L."/>
            <person name="Salzberg S.L."/>
            <person name="Silva J.C."/>
            <person name="Haas B.J."/>
            <person name="Majoros W.H."/>
            <person name="Farzad M."/>
            <person name="Carlton J.M."/>
            <person name="Smith R.K. Jr."/>
            <person name="Garg J."/>
            <person name="Pearlman R.E."/>
            <person name="Karrer K.M."/>
            <person name="Sun L."/>
            <person name="Manning G."/>
            <person name="Elde N.C."/>
            <person name="Turkewitz A.P."/>
            <person name="Asai D.J."/>
            <person name="Wilkes D.E."/>
            <person name="Wang Y."/>
            <person name="Cai H."/>
            <person name="Collins K."/>
            <person name="Stewart B.A."/>
            <person name="Lee S.R."/>
            <person name="Wilamowska K."/>
            <person name="Weinberg Z."/>
            <person name="Ruzzo W.L."/>
            <person name="Wloga D."/>
            <person name="Gaertig J."/>
            <person name="Frankel J."/>
            <person name="Tsao C.-C."/>
            <person name="Gorovsky M.A."/>
            <person name="Keeling P.J."/>
            <person name="Waller R.F."/>
            <person name="Patron N.J."/>
            <person name="Cherry J.M."/>
            <person name="Stover N.A."/>
            <person name="Krieger C.J."/>
            <person name="del Toro C."/>
            <person name="Ryder H.F."/>
            <person name="Williamson S.C."/>
            <person name="Barbeau R.A."/>
            <person name="Hamilton E.P."/>
            <person name="Orias E."/>
        </authorList>
    </citation>
    <scope>NUCLEOTIDE SEQUENCE [LARGE SCALE GENOMIC DNA]</scope>
    <source>
        <strain evidence="13">SB210</strain>
    </source>
</reference>
<organism evidence="12 13">
    <name type="scientific">Tetrahymena thermophila (strain SB210)</name>
    <dbReference type="NCBI Taxonomy" id="312017"/>
    <lineage>
        <taxon>Eukaryota</taxon>
        <taxon>Sar</taxon>
        <taxon>Alveolata</taxon>
        <taxon>Ciliophora</taxon>
        <taxon>Intramacronucleata</taxon>
        <taxon>Oligohymenophorea</taxon>
        <taxon>Hymenostomatida</taxon>
        <taxon>Tetrahymenina</taxon>
        <taxon>Tetrahymenidae</taxon>
        <taxon>Tetrahymena</taxon>
    </lineage>
</organism>
<dbReference type="SMART" id="SM00320">
    <property type="entry name" value="WD40"/>
    <property type="match status" value="6"/>
</dbReference>
<dbReference type="PDB" id="8HMD">
    <property type="method" value="EM"/>
    <property type="resolution" value="4.70 A"/>
    <property type="chains" value="A=1-1251"/>
</dbReference>
<feature type="compositionally biased region" description="Polar residues" evidence="8">
    <location>
        <begin position="1117"/>
        <end position="1142"/>
    </location>
</feature>
<evidence type="ECO:0000259" key="11">
    <source>
        <dbReference type="Pfam" id="PF25295"/>
    </source>
</evidence>
<dbReference type="PDB" id="8HMC">
    <property type="method" value="EM"/>
    <property type="resolution" value="3.60 A"/>
    <property type="chains" value="A=1-1251"/>
</dbReference>
<keyword evidence="3 7" id="KW-0853">WD repeat</keyword>
<evidence type="ECO:0000256" key="2">
    <source>
        <dbReference type="ARBA" id="ARBA00019442"/>
    </source>
</evidence>
<evidence type="ECO:0007829" key="15">
    <source>
        <dbReference type="PDB" id="8HMD"/>
    </source>
</evidence>
<dbReference type="InterPro" id="IPR056152">
    <property type="entry name" value="Beta-prop_IFT122_2nd"/>
</dbReference>
<dbReference type="PROSITE" id="PS50294">
    <property type="entry name" value="WD_REPEATS_REGION"/>
    <property type="match status" value="1"/>
</dbReference>
<evidence type="ECO:0000256" key="8">
    <source>
        <dbReference type="SAM" id="MobiDB-lite"/>
    </source>
</evidence>
<dbReference type="Pfam" id="PF25295">
    <property type="entry name" value="TPR_IFT122"/>
    <property type="match status" value="1"/>
</dbReference>
<dbReference type="Pfam" id="PF23377">
    <property type="entry name" value="Beta-prop_IFT122_2nd"/>
    <property type="match status" value="1"/>
</dbReference>
<evidence type="ECO:0000256" key="1">
    <source>
        <dbReference type="ARBA" id="ARBA00004138"/>
    </source>
</evidence>
<dbReference type="EMDB" id="EMD-34898"/>
<dbReference type="InterPro" id="IPR039857">
    <property type="entry name" value="Ift122/121"/>
</dbReference>
<feature type="binding site" evidence="16 17">
    <location>
        <position position="1044"/>
    </location>
    <ligand>
        <name>Zn(2+)</name>
        <dbReference type="ChEBI" id="CHEBI:29105"/>
        <label>1</label>
    </ligand>
</feature>
<dbReference type="GeneID" id="7830133"/>
<dbReference type="PDB" id="8HMF">
    <property type="method" value="EM"/>
    <property type="resolution" value="4.60 A"/>
    <property type="chains" value="A=1-1251"/>
</dbReference>
<dbReference type="Pfam" id="PF23381">
    <property type="entry name" value="Beta-prop_IFT122_1st"/>
    <property type="match status" value="2"/>
</dbReference>
<dbReference type="InParanoid" id="Q244W3"/>